<accession>A0ABT9MM04</accession>
<proteinExistence type="predicted"/>
<evidence type="ECO:0000313" key="2">
    <source>
        <dbReference type="EMBL" id="MDP9792457.1"/>
    </source>
</evidence>
<dbReference type="Proteomes" id="UP001240984">
    <property type="component" value="Unassembled WGS sequence"/>
</dbReference>
<gene>
    <name evidence="2" type="ORF">J2S43_000969</name>
</gene>
<protein>
    <submittedName>
        <fullName evidence="2">Uncharacterized protein</fullName>
    </submittedName>
</protein>
<dbReference type="EMBL" id="JAUSRA010000001">
    <property type="protein sequence ID" value="MDP9792457.1"/>
    <property type="molecule type" value="Genomic_DNA"/>
</dbReference>
<comment type="caution">
    <text evidence="2">The sequence shown here is derived from an EMBL/GenBank/DDBJ whole genome shotgun (WGS) entry which is preliminary data.</text>
</comment>
<evidence type="ECO:0000256" key="1">
    <source>
        <dbReference type="SAM" id="MobiDB-lite"/>
    </source>
</evidence>
<name>A0ABT9MM04_9ACTN</name>
<sequence length="84" mass="9303">MRLGDPRADDGLTYVQAMEVISGYGRMDVPMDKDTWLRTSTRAIGGYPLPARHNGYFPCGRRPTSESSPALTSALRVPPRNHGR</sequence>
<evidence type="ECO:0000313" key="3">
    <source>
        <dbReference type="Proteomes" id="UP001240984"/>
    </source>
</evidence>
<organism evidence="2 3">
    <name type="scientific">Catenuloplanes nepalensis</name>
    <dbReference type="NCBI Taxonomy" id="587533"/>
    <lineage>
        <taxon>Bacteria</taxon>
        <taxon>Bacillati</taxon>
        <taxon>Actinomycetota</taxon>
        <taxon>Actinomycetes</taxon>
        <taxon>Micromonosporales</taxon>
        <taxon>Micromonosporaceae</taxon>
        <taxon>Catenuloplanes</taxon>
    </lineage>
</organism>
<reference evidence="2 3" key="1">
    <citation type="submission" date="2023-07" db="EMBL/GenBank/DDBJ databases">
        <title>Sequencing the genomes of 1000 actinobacteria strains.</title>
        <authorList>
            <person name="Klenk H.-P."/>
        </authorList>
    </citation>
    <scope>NUCLEOTIDE SEQUENCE [LARGE SCALE GENOMIC DNA]</scope>
    <source>
        <strain evidence="2 3">DSM 44710</strain>
    </source>
</reference>
<keyword evidence="3" id="KW-1185">Reference proteome</keyword>
<feature type="region of interest" description="Disordered" evidence="1">
    <location>
        <begin position="60"/>
        <end position="84"/>
    </location>
</feature>